<evidence type="ECO:0000256" key="5">
    <source>
        <dbReference type="ARBA" id="ARBA00022741"/>
    </source>
</evidence>
<keyword evidence="3 10" id="KW-0479">Metal-binding</keyword>
<keyword evidence="8 10" id="KW-0694">RNA-binding</keyword>
<keyword evidence="2 10" id="KW-0690">Ribosome biogenesis</keyword>
<dbReference type="Pfam" id="PF16745">
    <property type="entry name" value="RsgA_N"/>
    <property type="match status" value="1"/>
</dbReference>
<protein>
    <recommendedName>
        <fullName evidence="10">Small ribosomal subunit biogenesis GTPase RsgA</fullName>
        <ecNumber evidence="10">3.6.1.-</ecNumber>
    </recommendedName>
</protein>
<dbReference type="PANTHER" id="PTHR32120">
    <property type="entry name" value="SMALL RIBOSOMAL SUBUNIT BIOGENESIS GTPASE RSGA"/>
    <property type="match status" value="1"/>
</dbReference>
<comment type="subunit">
    <text evidence="10">Monomer. Associates with 30S ribosomal subunit, binds 16S rRNA.</text>
</comment>
<keyword evidence="9 10" id="KW-0342">GTP-binding</keyword>
<dbReference type="PROSITE" id="PS50936">
    <property type="entry name" value="ENGC_GTPASE"/>
    <property type="match status" value="1"/>
</dbReference>
<dbReference type="CDD" id="cd01854">
    <property type="entry name" value="YjeQ_EngC"/>
    <property type="match status" value="1"/>
</dbReference>
<dbReference type="HAMAP" id="MF_01820">
    <property type="entry name" value="GTPase_RsgA"/>
    <property type="match status" value="1"/>
</dbReference>
<evidence type="ECO:0000256" key="8">
    <source>
        <dbReference type="ARBA" id="ARBA00022884"/>
    </source>
</evidence>
<keyword evidence="5 10" id="KW-0547">Nucleotide-binding</keyword>
<dbReference type="InterPro" id="IPR004881">
    <property type="entry name" value="Ribosome_biogen_GTPase_RsgA"/>
</dbReference>
<feature type="binding site" evidence="10">
    <location>
        <position position="248"/>
    </location>
    <ligand>
        <name>Zn(2+)</name>
        <dbReference type="ChEBI" id="CHEBI:29105"/>
    </ligand>
</feature>
<evidence type="ECO:0000259" key="11">
    <source>
        <dbReference type="PROSITE" id="PS50936"/>
    </source>
</evidence>
<dbReference type="EMBL" id="AZDA01000003">
    <property type="protein sequence ID" value="KRK40749.1"/>
    <property type="molecule type" value="Genomic_DNA"/>
</dbReference>
<keyword evidence="14" id="KW-1185">Reference proteome</keyword>
<feature type="domain" description="EngC GTPase" evidence="11">
    <location>
        <begin position="72"/>
        <end position="222"/>
    </location>
</feature>
<organism evidence="13 14">
    <name type="scientific">Loigolactobacillus bifermentans DSM 20003</name>
    <dbReference type="NCBI Taxonomy" id="1423726"/>
    <lineage>
        <taxon>Bacteria</taxon>
        <taxon>Bacillati</taxon>
        <taxon>Bacillota</taxon>
        <taxon>Bacilli</taxon>
        <taxon>Lactobacillales</taxon>
        <taxon>Lactobacillaceae</taxon>
        <taxon>Loigolactobacillus</taxon>
    </lineage>
</organism>
<dbReference type="GO" id="GO:0005525">
    <property type="term" value="F:GTP binding"/>
    <property type="evidence" value="ECO:0007669"/>
    <property type="project" value="UniProtKB-UniRule"/>
</dbReference>
<dbReference type="Pfam" id="PF03193">
    <property type="entry name" value="RsgA_GTPase"/>
    <property type="match status" value="1"/>
</dbReference>
<feature type="binding site" evidence="10">
    <location>
        <position position="253"/>
    </location>
    <ligand>
        <name>Zn(2+)</name>
        <dbReference type="ChEBI" id="CHEBI:29105"/>
    </ligand>
</feature>
<dbReference type="GO" id="GO:0019843">
    <property type="term" value="F:rRNA binding"/>
    <property type="evidence" value="ECO:0007669"/>
    <property type="project" value="UniProtKB-KW"/>
</dbReference>
<dbReference type="InterPro" id="IPR031944">
    <property type="entry name" value="RsgA_N"/>
</dbReference>
<evidence type="ECO:0000313" key="13">
    <source>
        <dbReference type="EMBL" id="KRK40749.1"/>
    </source>
</evidence>
<dbReference type="SUPFAM" id="SSF50249">
    <property type="entry name" value="Nucleic acid-binding proteins"/>
    <property type="match status" value="1"/>
</dbReference>
<comment type="subcellular location">
    <subcellularLocation>
        <location evidence="10">Cytoplasm</location>
    </subcellularLocation>
</comment>
<dbReference type="STRING" id="1423726.FC07_GL002498"/>
<evidence type="ECO:0000256" key="1">
    <source>
        <dbReference type="ARBA" id="ARBA00022490"/>
    </source>
</evidence>
<dbReference type="GO" id="GO:0005737">
    <property type="term" value="C:cytoplasm"/>
    <property type="evidence" value="ECO:0007669"/>
    <property type="project" value="UniProtKB-SubCell"/>
</dbReference>
<evidence type="ECO:0000256" key="10">
    <source>
        <dbReference type="HAMAP-Rule" id="MF_01820"/>
    </source>
</evidence>
<dbReference type="GO" id="GO:0003924">
    <property type="term" value="F:GTPase activity"/>
    <property type="evidence" value="ECO:0007669"/>
    <property type="project" value="UniProtKB-UniRule"/>
</dbReference>
<dbReference type="PANTHER" id="PTHR32120:SF11">
    <property type="entry name" value="SMALL RIBOSOMAL SUBUNIT BIOGENESIS GTPASE RSGA 1, MITOCHONDRIAL-RELATED"/>
    <property type="match status" value="1"/>
</dbReference>
<dbReference type="Gene3D" id="3.40.50.300">
    <property type="entry name" value="P-loop containing nucleotide triphosphate hydrolases"/>
    <property type="match status" value="1"/>
</dbReference>
<sequence>MAIGQIRKALSGFYYVKSGDALYQTRARGNFRKRRLAPLVGDRVEFSSTSPTDGYILAIQKRHNQLKRPPVANVDQAVVVTSAVKPDFNSNLLDRFLVILEAKEIQPLIYLTKTDLLDEAALAKLTTTLAYYQKIGYPVFMAPDPYQADNIAALIRHFKDRLTVLTGQSGAGKSTLINHIAPELQLQTAAVSESLSRGKHTTRHVELWPLADGLVADTPGFSSLALTDLDLNTLGNLFPDFVALADQCKYRGCQHDHEPGCAVKAAVTAGELLASRYENYLQFRTEKKAEKPVYMKEGRSK</sequence>
<evidence type="ECO:0000256" key="6">
    <source>
        <dbReference type="ARBA" id="ARBA00022801"/>
    </source>
</evidence>
<dbReference type="PROSITE" id="PS51721">
    <property type="entry name" value="G_CP"/>
    <property type="match status" value="1"/>
</dbReference>
<dbReference type="InterPro" id="IPR030378">
    <property type="entry name" value="G_CP_dom"/>
</dbReference>
<reference evidence="13 14" key="1">
    <citation type="journal article" date="2015" name="Genome Announc.">
        <title>Expanding the biotechnology potential of lactobacilli through comparative genomics of 213 strains and associated genera.</title>
        <authorList>
            <person name="Sun Z."/>
            <person name="Harris H.M."/>
            <person name="McCann A."/>
            <person name="Guo C."/>
            <person name="Argimon S."/>
            <person name="Zhang W."/>
            <person name="Yang X."/>
            <person name="Jeffery I.B."/>
            <person name="Cooney J.C."/>
            <person name="Kagawa T.F."/>
            <person name="Liu W."/>
            <person name="Song Y."/>
            <person name="Salvetti E."/>
            <person name="Wrobel A."/>
            <person name="Rasinkangas P."/>
            <person name="Parkhill J."/>
            <person name="Rea M.C."/>
            <person name="O'Sullivan O."/>
            <person name="Ritari J."/>
            <person name="Douillard F.P."/>
            <person name="Paul Ross R."/>
            <person name="Yang R."/>
            <person name="Briner A.E."/>
            <person name="Felis G.E."/>
            <person name="de Vos W.M."/>
            <person name="Barrangou R."/>
            <person name="Klaenhammer T.R."/>
            <person name="Caufield P.W."/>
            <person name="Cui Y."/>
            <person name="Zhang H."/>
            <person name="O'Toole P.W."/>
        </authorList>
    </citation>
    <scope>NUCLEOTIDE SEQUENCE [LARGE SCALE GENOMIC DNA]</scope>
    <source>
        <strain evidence="13 14">DSM 20003</strain>
    </source>
</reference>
<dbReference type="GO" id="GO:0042274">
    <property type="term" value="P:ribosomal small subunit biogenesis"/>
    <property type="evidence" value="ECO:0007669"/>
    <property type="project" value="UniProtKB-UniRule"/>
</dbReference>
<feature type="binding site" evidence="10">
    <location>
        <position position="255"/>
    </location>
    <ligand>
        <name>Zn(2+)</name>
        <dbReference type="ChEBI" id="CHEBI:29105"/>
    </ligand>
</feature>
<dbReference type="NCBIfam" id="TIGR00157">
    <property type="entry name" value="ribosome small subunit-dependent GTPase A"/>
    <property type="match status" value="1"/>
</dbReference>
<evidence type="ECO:0000256" key="7">
    <source>
        <dbReference type="ARBA" id="ARBA00022833"/>
    </source>
</evidence>
<dbReference type="Gene3D" id="2.40.50.140">
    <property type="entry name" value="Nucleic acid-binding proteins"/>
    <property type="match status" value="1"/>
</dbReference>
<evidence type="ECO:0000313" key="14">
    <source>
        <dbReference type="Proteomes" id="UP000051461"/>
    </source>
</evidence>
<name>A0A0R1H2D7_9LACO</name>
<dbReference type="PATRIC" id="fig|1423726.3.peg.2592"/>
<evidence type="ECO:0000256" key="2">
    <source>
        <dbReference type="ARBA" id="ARBA00022517"/>
    </source>
</evidence>
<dbReference type="InterPro" id="IPR010914">
    <property type="entry name" value="RsgA_GTPase_dom"/>
</dbReference>
<keyword evidence="1 10" id="KW-0963">Cytoplasm</keyword>
<keyword evidence="7 10" id="KW-0862">Zinc</keyword>
<dbReference type="SUPFAM" id="SSF52540">
    <property type="entry name" value="P-loop containing nucleoside triphosphate hydrolases"/>
    <property type="match status" value="1"/>
</dbReference>
<comment type="function">
    <text evidence="10">One of several proteins that assist in the late maturation steps of the functional core of the 30S ribosomal subunit. Helps release RbfA from mature subunits. May play a role in the assembly of ribosomal proteins into the subunit. Circularly permuted GTPase that catalyzes slow GTP hydrolysis, GTPase activity is stimulated by the 30S ribosomal subunit.</text>
</comment>
<comment type="similarity">
    <text evidence="10">Belongs to the TRAFAC class YlqF/YawG GTPase family. RsgA subfamily.</text>
</comment>
<dbReference type="OrthoDB" id="9809485at2"/>
<keyword evidence="6 10" id="KW-0378">Hydrolase</keyword>
<dbReference type="Gene3D" id="1.10.40.50">
    <property type="entry name" value="Probable gtpase engc, domain 3"/>
    <property type="match status" value="1"/>
</dbReference>
<evidence type="ECO:0000256" key="4">
    <source>
        <dbReference type="ARBA" id="ARBA00022730"/>
    </source>
</evidence>
<keyword evidence="4 10" id="KW-0699">rRNA-binding</keyword>
<feature type="binding site" evidence="10">
    <location>
        <begin position="167"/>
        <end position="175"/>
    </location>
    <ligand>
        <name>GTP</name>
        <dbReference type="ChEBI" id="CHEBI:37565"/>
    </ligand>
</feature>
<feature type="domain" description="CP-type G" evidence="12">
    <location>
        <begin position="63"/>
        <end position="224"/>
    </location>
</feature>
<evidence type="ECO:0000256" key="3">
    <source>
        <dbReference type="ARBA" id="ARBA00022723"/>
    </source>
</evidence>
<comment type="caution">
    <text evidence="13">The sequence shown here is derived from an EMBL/GenBank/DDBJ whole genome shotgun (WGS) entry which is preliminary data.</text>
</comment>
<gene>
    <name evidence="10" type="primary">rsgA</name>
    <name evidence="13" type="ORF">FC07_GL002498</name>
</gene>
<dbReference type="EC" id="3.6.1.-" evidence="10"/>
<feature type="binding site" evidence="10">
    <location>
        <begin position="112"/>
        <end position="115"/>
    </location>
    <ligand>
        <name>GTP</name>
        <dbReference type="ChEBI" id="CHEBI:37565"/>
    </ligand>
</feature>
<dbReference type="InterPro" id="IPR027417">
    <property type="entry name" value="P-loop_NTPase"/>
</dbReference>
<dbReference type="GO" id="GO:0046872">
    <property type="term" value="F:metal ion binding"/>
    <property type="evidence" value="ECO:0007669"/>
    <property type="project" value="UniProtKB-KW"/>
</dbReference>
<proteinExistence type="inferred from homology"/>
<comment type="cofactor">
    <cofactor evidence="10">
        <name>Zn(2+)</name>
        <dbReference type="ChEBI" id="CHEBI:29105"/>
    </cofactor>
    <text evidence="10">Binds 1 zinc ion per subunit.</text>
</comment>
<dbReference type="CDD" id="cd04466">
    <property type="entry name" value="S1_YloQ_GTPase"/>
    <property type="match status" value="1"/>
</dbReference>
<dbReference type="RefSeq" id="WP_057903185.1">
    <property type="nucleotide sequence ID" value="NZ_AZDA01000003.1"/>
</dbReference>
<accession>A0A0R1H2D7</accession>
<dbReference type="Proteomes" id="UP000051461">
    <property type="component" value="Unassembled WGS sequence"/>
</dbReference>
<evidence type="ECO:0000256" key="9">
    <source>
        <dbReference type="ARBA" id="ARBA00023134"/>
    </source>
</evidence>
<feature type="binding site" evidence="10">
    <location>
        <position position="261"/>
    </location>
    <ligand>
        <name>Zn(2+)</name>
        <dbReference type="ChEBI" id="CHEBI:29105"/>
    </ligand>
</feature>
<dbReference type="InterPro" id="IPR012340">
    <property type="entry name" value="NA-bd_OB-fold"/>
</dbReference>
<evidence type="ECO:0000259" key="12">
    <source>
        <dbReference type="PROSITE" id="PS51721"/>
    </source>
</evidence>
<dbReference type="AlphaFoldDB" id="A0A0R1H2D7"/>